<name>A0A380FXK8_STAIN</name>
<reference evidence="2 3" key="1">
    <citation type="submission" date="2018-06" db="EMBL/GenBank/DDBJ databases">
        <authorList>
            <consortium name="Pathogen Informatics"/>
            <person name="Doyle S."/>
        </authorList>
    </citation>
    <scope>NUCLEOTIDE SEQUENCE [LARGE SCALE GENOMIC DNA]</scope>
    <source>
        <strain evidence="3">NCTC 11048</strain>
    </source>
</reference>
<dbReference type="EMBL" id="UHDP01000001">
    <property type="protein sequence ID" value="SUM43594.1"/>
    <property type="molecule type" value="Genomic_DNA"/>
</dbReference>
<evidence type="ECO:0000313" key="2">
    <source>
        <dbReference type="EMBL" id="SUM43594.1"/>
    </source>
</evidence>
<accession>A0A380FXK8</accession>
<evidence type="ECO:0000256" key="1">
    <source>
        <dbReference type="SAM" id="MobiDB-lite"/>
    </source>
</evidence>
<feature type="region of interest" description="Disordered" evidence="1">
    <location>
        <begin position="1"/>
        <end position="20"/>
    </location>
</feature>
<dbReference type="AlphaFoldDB" id="A0A380FXK8"/>
<protein>
    <submittedName>
        <fullName evidence="2">Uncharacterized protein</fullName>
    </submittedName>
</protein>
<evidence type="ECO:0000313" key="3">
    <source>
        <dbReference type="Proteomes" id="UP000255549"/>
    </source>
</evidence>
<dbReference type="STRING" id="1141106.GCA_000308095_02536"/>
<dbReference type="RefSeq" id="WP_019167319.1">
    <property type="nucleotide sequence ID" value="NZ_CAIB01000021.1"/>
</dbReference>
<organism evidence="2 3">
    <name type="scientific">Staphylococcus intermedius NCTC 11048</name>
    <dbReference type="NCBI Taxonomy" id="1141106"/>
    <lineage>
        <taxon>Bacteria</taxon>
        <taxon>Bacillati</taxon>
        <taxon>Bacillota</taxon>
        <taxon>Bacilli</taxon>
        <taxon>Bacillales</taxon>
        <taxon>Staphylococcaceae</taxon>
        <taxon>Staphylococcus</taxon>
        <taxon>Staphylococcus intermedius group</taxon>
    </lineage>
</organism>
<proteinExistence type="predicted"/>
<keyword evidence="3" id="KW-1185">Reference proteome</keyword>
<gene>
    <name evidence="2" type="ORF">NCTC11048_00058</name>
</gene>
<sequence>MNNKKPQKNDKKLPKDRKKQYPQSGFEFLLNKEIKIVFTDGKAISAKLVYVYTYELLLEKELSNGDCNYIIVNKAHVKYVSATKEKVDDSKEEN</sequence>
<dbReference type="Proteomes" id="UP000255549">
    <property type="component" value="Unassembled WGS sequence"/>
</dbReference>